<comment type="caution">
    <text evidence="1">The sequence shown here is derived from an EMBL/GenBank/DDBJ whole genome shotgun (WGS) entry which is preliminary data.</text>
</comment>
<reference evidence="1 2" key="1">
    <citation type="submission" date="2024-01" db="EMBL/GenBank/DDBJ databases">
        <title>The complete chloroplast genome sequence of Lithospermum erythrorhizon: insights into the phylogenetic relationship among Boraginaceae species and the maternal lineages of purple gromwells.</title>
        <authorList>
            <person name="Okada T."/>
            <person name="Watanabe K."/>
        </authorList>
    </citation>
    <scope>NUCLEOTIDE SEQUENCE [LARGE SCALE GENOMIC DNA]</scope>
</reference>
<dbReference type="PANTHER" id="PTHR11439:SF491">
    <property type="entry name" value="INTEGRASE CATALYTIC DOMAIN-CONTAINING PROTEIN"/>
    <property type="match status" value="1"/>
</dbReference>
<accession>A0AAV3PG66</accession>
<evidence type="ECO:0000313" key="1">
    <source>
        <dbReference type="EMBL" id="GAA0150103.1"/>
    </source>
</evidence>
<dbReference type="EMBL" id="BAABME010017447">
    <property type="protein sequence ID" value="GAA0150103.1"/>
    <property type="molecule type" value="Genomic_DNA"/>
</dbReference>
<sequence>MTSANPIDTPNASNAYLSMAFAPKLSKEKQYMSRVPYANVVESLMYSMVCTRMDLAHVVSAVSRFIGEHGKEYWQVVKSIFRYLKGTSDVGLSYGRDSQCIIYRYFDSNYVGDVESRRSMTVYVFTLGRYVVSWKATLQSTLTLLTIEVEYMALTKLLCIVIA</sequence>
<dbReference type="PANTHER" id="PTHR11439">
    <property type="entry name" value="GAG-POL-RELATED RETROTRANSPOSON"/>
    <property type="match status" value="1"/>
</dbReference>
<proteinExistence type="predicted"/>
<keyword evidence="2" id="KW-1185">Reference proteome</keyword>
<gene>
    <name evidence="1" type="ORF">LIER_37064</name>
</gene>
<protein>
    <recommendedName>
        <fullName evidence="3">Mitochondrial protein</fullName>
    </recommendedName>
</protein>
<evidence type="ECO:0000313" key="2">
    <source>
        <dbReference type="Proteomes" id="UP001454036"/>
    </source>
</evidence>
<organism evidence="1 2">
    <name type="scientific">Lithospermum erythrorhizon</name>
    <name type="common">Purple gromwell</name>
    <name type="synonym">Lithospermum officinale var. erythrorhizon</name>
    <dbReference type="NCBI Taxonomy" id="34254"/>
    <lineage>
        <taxon>Eukaryota</taxon>
        <taxon>Viridiplantae</taxon>
        <taxon>Streptophyta</taxon>
        <taxon>Embryophyta</taxon>
        <taxon>Tracheophyta</taxon>
        <taxon>Spermatophyta</taxon>
        <taxon>Magnoliopsida</taxon>
        <taxon>eudicotyledons</taxon>
        <taxon>Gunneridae</taxon>
        <taxon>Pentapetalae</taxon>
        <taxon>asterids</taxon>
        <taxon>lamiids</taxon>
        <taxon>Boraginales</taxon>
        <taxon>Boraginaceae</taxon>
        <taxon>Boraginoideae</taxon>
        <taxon>Lithospermeae</taxon>
        <taxon>Lithospermum</taxon>
    </lineage>
</organism>
<name>A0AAV3PG66_LITER</name>
<dbReference type="Proteomes" id="UP001454036">
    <property type="component" value="Unassembled WGS sequence"/>
</dbReference>
<dbReference type="AlphaFoldDB" id="A0AAV3PG66"/>
<evidence type="ECO:0008006" key="3">
    <source>
        <dbReference type="Google" id="ProtNLM"/>
    </source>
</evidence>